<proteinExistence type="predicted"/>
<comment type="caution">
    <text evidence="2">The sequence shown here is derived from an EMBL/GenBank/DDBJ whole genome shotgun (WGS) entry which is preliminary data.</text>
</comment>
<keyword evidence="3" id="KW-1185">Reference proteome</keyword>
<dbReference type="EMBL" id="JBHSNW010000001">
    <property type="protein sequence ID" value="MFC5813893.1"/>
    <property type="molecule type" value="Genomic_DNA"/>
</dbReference>
<feature type="region of interest" description="Disordered" evidence="1">
    <location>
        <begin position="93"/>
        <end position="124"/>
    </location>
</feature>
<sequence length="124" mass="13932">MGSAAPQGYQAVFEGLRTRSRQAGSSAQHLWELHDALSRTFYEEGNPLGDDQYGAELEKNRVKIETAVLGAFTDYIYEVEYLRDGLRDNSRVYEEAEDPWGPGGVPDLSMDDSAYDDPAHRQGW</sequence>
<evidence type="ECO:0000256" key="1">
    <source>
        <dbReference type="SAM" id="MobiDB-lite"/>
    </source>
</evidence>
<evidence type="ECO:0000313" key="3">
    <source>
        <dbReference type="Proteomes" id="UP001596096"/>
    </source>
</evidence>
<gene>
    <name evidence="2" type="ORF">ACFPUY_02290</name>
</gene>
<evidence type="ECO:0000313" key="2">
    <source>
        <dbReference type="EMBL" id="MFC5813893.1"/>
    </source>
</evidence>
<protein>
    <submittedName>
        <fullName evidence="2">Uncharacterized protein</fullName>
    </submittedName>
</protein>
<dbReference type="RefSeq" id="WP_219542823.1">
    <property type="nucleotide sequence ID" value="NZ_JAHKRN010000001.1"/>
</dbReference>
<dbReference type="Proteomes" id="UP001596096">
    <property type="component" value="Unassembled WGS sequence"/>
</dbReference>
<accession>A0ABW1BMK9</accession>
<organism evidence="2 3">
    <name type="scientific">Nonomuraea harbinensis</name>
    <dbReference type="NCBI Taxonomy" id="1286938"/>
    <lineage>
        <taxon>Bacteria</taxon>
        <taxon>Bacillati</taxon>
        <taxon>Actinomycetota</taxon>
        <taxon>Actinomycetes</taxon>
        <taxon>Streptosporangiales</taxon>
        <taxon>Streptosporangiaceae</taxon>
        <taxon>Nonomuraea</taxon>
    </lineage>
</organism>
<reference evidence="3" key="1">
    <citation type="journal article" date="2019" name="Int. J. Syst. Evol. Microbiol.">
        <title>The Global Catalogue of Microorganisms (GCM) 10K type strain sequencing project: providing services to taxonomists for standard genome sequencing and annotation.</title>
        <authorList>
            <consortium name="The Broad Institute Genomics Platform"/>
            <consortium name="The Broad Institute Genome Sequencing Center for Infectious Disease"/>
            <person name="Wu L."/>
            <person name="Ma J."/>
        </authorList>
    </citation>
    <scope>NUCLEOTIDE SEQUENCE [LARGE SCALE GENOMIC DNA]</scope>
    <source>
        <strain evidence="3">CGMCC 4.7106</strain>
    </source>
</reference>
<name>A0ABW1BMK9_9ACTN</name>